<feature type="domain" description="HTH arsR-type" evidence="2">
    <location>
        <begin position="9"/>
        <end position="103"/>
    </location>
</feature>
<dbReference type="SMART" id="SM00418">
    <property type="entry name" value="HTH_ARSR"/>
    <property type="match status" value="1"/>
</dbReference>
<accession>A0A3D9XSC1</accession>
<dbReference type="NCBIfam" id="NF033788">
    <property type="entry name" value="HTH_metalloreg"/>
    <property type="match status" value="1"/>
</dbReference>
<dbReference type="InterPro" id="IPR036388">
    <property type="entry name" value="WH-like_DNA-bd_sf"/>
</dbReference>
<dbReference type="AlphaFoldDB" id="A0A3D9XSC1"/>
<dbReference type="PANTHER" id="PTHR43031">
    <property type="entry name" value="FAD-DEPENDENT OXIDOREDUCTASE"/>
    <property type="match status" value="1"/>
</dbReference>
<dbReference type="Pfam" id="PF00581">
    <property type="entry name" value="Rhodanese"/>
    <property type="match status" value="1"/>
</dbReference>
<dbReference type="PROSITE" id="PS50206">
    <property type="entry name" value="RHODANESE_3"/>
    <property type="match status" value="1"/>
</dbReference>
<evidence type="ECO:0000259" key="2">
    <source>
        <dbReference type="PROSITE" id="PS50987"/>
    </source>
</evidence>
<sequence length="232" mass="25621">MTQVTCATPKQDIFLSLAELAQAVGHVNRLELLEHLAQGPRSVEELSTRSGMAFANTSRHLQILRRAGILKTERQGKKVVYSLTGPVEVVLLIKALGQLGEVHVAAVGQSLGTYYRVHDDKPPLSRDELADLIAEDAVFVVDVRAEDEFELGHIPDAINIPMLDLHQNLDRLPRDRRIAVYCRGPYCVQAYEAAGFLRSQGFDARRLEDGFPEWRALGFPVEAVGPAGREGS</sequence>
<dbReference type="InterPro" id="IPR001845">
    <property type="entry name" value="HTH_ArsR_DNA-bd_dom"/>
</dbReference>
<dbReference type="GO" id="GO:0003700">
    <property type="term" value="F:DNA-binding transcription factor activity"/>
    <property type="evidence" value="ECO:0007669"/>
    <property type="project" value="InterPro"/>
</dbReference>
<organism evidence="3 4">
    <name type="scientific">Paracoccus versutus</name>
    <name type="common">Thiobacillus versutus</name>
    <dbReference type="NCBI Taxonomy" id="34007"/>
    <lineage>
        <taxon>Bacteria</taxon>
        <taxon>Pseudomonadati</taxon>
        <taxon>Pseudomonadota</taxon>
        <taxon>Alphaproteobacteria</taxon>
        <taxon>Rhodobacterales</taxon>
        <taxon>Paracoccaceae</taxon>
        <taxon>Paracoccus</taxon>
    </lineage>
</organism>
<dbReference type="InterPro" id="IPR036873">
    <property type="entry name" value="Rhodanese-like_dom_sf"/>
</dbReference>
<comment type="caution">
    <text evidence="3">The sequence shown here is derived from an EMBL/GenBank/DDBJ whole genome shotgun (WGS) entry which is preliminary data.</text>
</comment>
<dbReference type="Pfam" id="PF01022">
    <property type="entry name" value="HTH_5"/>
    <property type="match status" value="1"/>
</dbReference>
<dbReference type="Gene3D" id="1.10.10.10">
    <property type="entry name" value="Winged helix-like DNA-binding domain superfamily/Winged helix DNA-binding domain"/>
    <property type="match status" value="1"/>
</dbReference>
<dbReference type="PRINTS" id="PR00778">
    <property type="entry name" value="HTHARSR"/>
</dbReference>
<dbReference type="CDD" id="cd00090">
    <property type="entry name" value="HTH_ARSR"/>
    <property type="match status" value="1"/>
</dbReference>
<proteinExistence type="predicted"/>
<dbReference type="SMART" id="SM00450">
    <property type="entry name" value="RHOD"/>
    <property type="match status" value="1"/>
</dbReference>
<protein>
    <submittedName>
        <fullName evidence="3">Rhodanese-related sulfurtransferase</fullName>
    </submittedName>
</protein>
<evidence type="ECO:0000313" key="4">
    <source>
        <dbReference type="Proteomes" id="UP000256941"/>
    </source>
</evidence>
<dbReference type="SUPFAM" id="SSF52821">
    <property type="entry name" value="Rhodanese/Cell cycle control phosphatase"/>
    <property type="match status" value="1"/>
</dbReference>
<reference evidence="3 4" key="1">
    <citation type="submission" date="2018-08" db="EMBL/GenBank/DDBJ databases">
        <title>Genomic Encyclopedia of Archaeal and Bacterial Type Strains, Phase II (KMG-II): from individual species to whole genera.</title>
        <authorList>
            <person name="Goeker M."/>
        </authorList>
    </citation>
    <scope>NUCLEOTIDE SEQUENCE [LARGE SCALE GENOMIC DNA]</scope>
    <source>
        <strain evidence="3 4">DSM 17099</strain>
    </source>
</reference>
<feature type="domain" description="Rhodanese" evidence="1">
    <location>
        <begin position="134"/>
        <end position="223"/>
    </location>
</feature>
<evidence type="ECO:0000313" key="3">
    <source>
        <dbReference type="EMBL" id="REF72601.1"/>
    </source>
</evidence>
<dbReference type="InterPro" id="IPR001763">
    <property type="entry name" value="Rhodanese-like_dom"/>
</dbReference>
<dbReference type="InterPro" id="IPR050229">
    <property type="entry name" value="GlpE_sulfurtransferase"/>
</dbReference>
<dbReference type="InterPro" id="IPR011991">
    <property type="entry name" value="ArsR-like_HTH"/>
</dbReference>
<dbReference type="RefSeq" id="WP_116220991.1">
    <property type="nucleotide sequence ID" value="NZ_QTUJ01000001.1"/>
</dbReference>
<gene>
    <name evidence="3" type="ORF">BDD41_1086</name>
</gene>
<dbReference type="PANTHER" id="PTHR43031:SF1">
    <property type="entry name" value="PYRIDINE NUCLEOTIDE-DISULPHIDE OXIDOREDUCTASE"/>
    <property type="match status" value="1"/>
</dbReference>
<dbReference type="EMBL" id="QTUJ01000001">
    <property type="protein sequence ID" value="REF72601.1"/>
    <property type="molecule type" value="Genomic_DNA"/>
</dbReference>
<dbReference type="Gene3D" id="3.40.250.10">
    <property type="entry name" value="Rhodanese-like domain"/>
    <property type="match status" value="1"/>
</dbReference>
<keyword evidence="3" id="KW-0808">Transferase</keyword>
<dbReference type="Proteomes" id="UP000256941">
    <property type="component" value="Unassembled WGS sequence"/>
</dbReference>
<dbReference type="GO" id="GO:0016740">
    <property type="term" value="F:transferase activity"/>
    <property type="evidence" value="ECO:0007669"/>
    <property type="project" value="UniProtKB-KW"/>
</dbReference>
<dbReference type="CDD" id="cd00158">
    <property type="entry name" value="RHOD"/>
    <property type="match status" value="1"/>
</dbReference>
<dbReference type="InterPro" id="IPR036390">
    <property type="entry name" value="WH_DNA-bd_sf"/>
</dbReference>
<evidence type="ECO:0000259" key="1">
    <source>
        <dbReference type="PROSITE" id="PS50206"/>
    </source>
</evidence>
<name>A0A3D9XSC1_PARVE</name>
<dbReference type="PROSITE" id="PS50987">
    <property type="entry name" value="HTH_ARSR_2"/>
    <property type="match status" value="1"/>
</dbReference>
<dbReference type="SUPFAM" id="SSF46785">
    <property type="entry name" value="Winged helix' DNA-binding domain"/>
    <property type="match status" value="1"/>
</dbReference>